<evidence type="ECO:0000313" key="4">
    <source>
        <dbReference type="Proteomes" id="UP000073492"/>
    </source>
</evidence>
<dbReference type="EMBL" id="LFZO01000003">
    <property type="protein sequence ID" value="KXT18792.1"/>
    <property type="molecule type" value="Genomic_DNA"/>
</dbReference>
<feature type="domain" description="Asl1-like glycosyl hydrolase catalytic" evidence="2">
    <location>
        <begin position="34"/>
        <end position="263"/>
    </location>
</feature>
<dbReference type="InterPro" id="IPR053183">
    <property type="entry name" value="ASL1"/>
</dbReference>
<evidence type="ECO:0000259" key="2">
    <source>
        <dbReference type="Pfam" id="PF11790"/>
    </source>
</evidence>
<feature type="signal peptide" evidence="1">
    <location>
        <begin position="1"/>
        <end position="16"/>
    </location>
</feature>
<keyword evidence="4" id="KW-1185">Reference proteome</keyword>
<dbReference type="OrthoDB" id="43654at2759"/>
<dbReference type="InterPro" id="IPR017853">
    <property type="entry name" value="GH"/>
</dbReference>
<feature type="chain" id="PRO_5007807033" description="Asl1-like glycosyl hydrolase catalytic domain-containing protein" evidence="1">
    <location>
        <begin position="17"/>
        <end position="299"/>
    </location>
</feature>
<organism evidence="3 4">
    <name type="scientific">Pseudocercospora musae</name>
    <dbReference type="NCBI Taxonomy" id="113226"/>
    <lineage>
        <taxon>Eukaryota</taxon>
        <taxon>Fungi</taxon>
        <taxon>Dikarya</taxon>
        <taxon>Ascomycota</taxon>
        <taxon>Pezizomycotina</taxon>
        <taxon>Dothideomycetes</taxon>
        <taxon>Dothideomycetidae</taxon>
        <taxon>Mycosphaerellales</taxon>
        <taxon>Mycosphaerellaceae</taxon>
        <taxon>Pseudocercospora</taxon>
    </lineage>
</organism>
<dbReference type="FunFam" id="3.20.20.80:FF:000207">
    <property type="entry name" value="Glycoside hydrolase family 128 protein"/>
    <property type="match status" value="1"/>
</dbReference>
<dbReference type="Gene3D" id="3.20.20.80">
    <property type="entry name" value="Glycosidases"/>
    <property type="match status" value="1"/>
</dbReference>
<dbReference type="AlphaFoldDB" id="A0A139IVW8"/>
<reference evidence="3 4" key="1">
    <citation type="submission" date="2015-07" db="EMBL/GenBank/DDBJ databases">
        <title>Comparative genomics of the Sigatoka disease complex on banana suggests a link between parallel evolutionary changes in Pseudocercospora fijiensis and Pseudocercospora eumusae and increased virulence on the banana host.</title>
        <authorList>
            <person name="Chang T.-C."/>
            <person name="Salvucci A."/>
            <person name="Crous P.W."/>
            <person name="Stergiopoulos I."/>
        </authorList>
    </citation>
    <scope>NUCLEOTIDE SEQUENCE [LARGE SCALE GENOMIC DNA]</scope>
    <source>
        <strain evidence="3 4">CBS 116634</strain>
    </source>
</reference>
<sequence length="299" mass="33061">MRKAALLLAAVPFVLCQTTSPKRGLALVESSARHKDDDQHWTSGDLTWYYNWRSTPSSEIDHTKLQYVPMMWGANSSDTSFYTEVKNLKDNGYNITWVLGFNEPDGCVNGGSCIDAETAAEVWIQQIEPLKDLGIQLGAPAVTGAPSGFNWLQNWFTACAGKCTPDFIPIHWYGNFEGLASHVGRVNATYENMTTWITEYAYANADLEESQDFYNQSSAFFDRIDYITHYSYFGAFRSDVSNVGKNAAMLTQKGELTDIGAWYLGQEATGNVPKGDSTRVASFAGSVLLVLVAALWCLG</sequence>
<protein>
    <recommendedName>
        <fullName evidence="2">Asl1-like glycosyl hydrolase catalytic domain-containing protein</fullName>
    </recommendedName>
</protein>
<dbReference type="InterPro" id="IPR024655">
    <property type="entry name" value="Asl1_glyco_hydro_catalytic"/>
</dbReference>
<evidence type="ECO:0000256" key="1">
    <source>
        <dbReference type="SAM" id="SignalP"/>
    </source>
</evidence>
<dbReference type="PANTHER" id="PTHR34154:SF3">
    <property type="entry name" value="ALKALI-SENSITIVE LINKAGE PROTEIN 1"/>
    <property type="match status" value="1"/>
</dbReference>
<dbReference type="GO" id="GO:0009277">
    <property type="term" value="C:fungal-type cell wall"/>
    <property type="evidence" value="ECO:0007669"/>
    <property type="project" value="TreeGrafter"/>
</dbReference>
<dbReference type="Pfam" id="PF11790">
    <property type="entry name" value="Glyco_hydro_cc"/>
    <property type="match status" value="1"/>
</dbReference>
<proteinExistence type="predicted"/>
<accession>A0A139IVW8</accession>
<dbReference type="SUPFAM" id="SSF51445">
    <property type="entry name" value="(Trans)glycosidases"/>
    <property type="match status" value="1"/>
</dbReference>
<name>A0A139IVW8_9PEZI</name>
<comment type="caution">
    <text evidence="3">The sequence shown here is derived from an EMBL/GenBank/DDBJ whole genome shotgun (WGS) entry which is preliminary data.</text>
</comment>
<dbReference type="PANTHER" id="PTHR34154">
    <property type="entry name" value="ALKALI-SENSITIVE LINKAGE PROTEIN 1"/>
    <property type="match status" value="1"/>
</dbReference>
<dbReference type="EMBL" id="LFZO01000003">
    <property type="protein sequence ID" value="KXT18791.1"/>
    <property type="molecule type" value="Genomic_DNA"/>
</dbReference>
<dbReference type="STRING" id="113226.A0A139IVW8"/>
<keyword evidence="1" id="KW-0732">Signal</keyword>
<evidence type="ECO:0000313" key="3">
    <source>
        <dbReference type="EMBL" id="KXT18792.1"/>
    </source>
</evidence>
<gene>
    <name evidence="3" type="ORF">AC579_8255</name>
</gene>
<dbReference type="Proteomes" id="UP000073492">
    <property type="component" value="Unassembled WGS sequence"/>
</dbReference>
<dbReference type="GO" id="GO:0071966">
    <property type="term" value="P:fungal-type cell wall polysaccharide metabolic process"/>
    <property type="evidence" value="ECO:0007669"/>
    <property type="project" value="TreeGrafter"/>
</dbReference>